<dbReference type="Pfam" id="PF24410">
    <property type="entry name" value="wHTH-HSP90_Na-assoc"/>
    <property type="match status" value="2"/>
</dbReference>
<evidence type="ECO:0000313" key="4">
    <source>
        <dbReference type="EMBL" id="MXQ66023.1"/>
    </source>
</evidence>
<dbReference type="InterPro" id="IPR036890">
    <property type="entry name" value="HATPase_C_sf"/>
</dbReference>
<dbReference type="InterPro" id="IPR056507">
    <property type="entry name" value="wHTH-HSP90_Na-assoc"/>
</dbReference>
<dbReference type="SUPFAM" id="SSF55874">
    <property type="entry name" value="ATPase domain of HSP90 chaperone/DNA topoisomerase II/histidine kinase"/>
    <property type="match status" value="1"/>
</dbReference>
<dbReference type="Proteomes" id="UP000431901">
    <property type="component" value="Unassembled WGS sequence"/>
</dbReference>
<feature type="domain" description="wHTH-Hsp90 Na associated" evidence="3">
    <location>
        <begin position="1514"/>
        <end position="1562"/>
    </location>
</feature>
<evidence type="ECO:0000313" key="5">
    <source>
        <dbReference type="Proteomes" id="UP000431901"/>
    </source>
</evidence>
<feature type="domain" description="Peptidase C14 caspase" evidence="1">
    <location>
        <begin position="28"/>
        <end position="217"/>
    </location>
</feature>
<sequence>MAGRHALLLGVPECDDGRFSPIGDVVRRDISAMHHALDQSGYTVTTFGVDGPEPTRNRIARAIQQALADAPPDSVLLLYFSGHGVSMDGSDFLVPSDADGTDADDLVPVIPPDLGACPARLVVFFVDACRDDPARGDVPEPGAVVTFRAGGSFVLVNGCGPGQRCHYTESGSVFTQVLAQVLDRRHPARTLGGVVDEVTQEMRRRTRHTDLRQEPGVPHPAMLADARDVPICDGDELTGAWQRAAEETALWGSCAAPLRTAVLDLVADCARRCGAAYKALRARIGIEDPWFDQNYPSRVLARTAELLARPDDLTSAEAALLVAVPFLREVVLAEGIRLAAGIKPADFTRTYREGPRTDLEITHEMYQQMVRRAEGLGRRGETAKRDALAMWLVHEWLSTRLSVWQSPAAAECYRRGALLLDGDARGLSAAEVPKLVEALVRAVGARPADRLVLDRLNAAYLDDRRRSLAAVLWLGGILAADLRRMPPVIADHIGTRMELALPTVRNAADRLAWEGRGDACELRMPCDHPAQYAAFEDLVLRADRARASIAELPLDTGLVSLPSRFTADGLRAERRPDDTDAFDVPLSRFRLSEDKVRELLMGRQLYDDPALSIRELYQNALDACRYRDTRLKGLRSSGRNPAAWTGRIIFRQGTDTDGREYIECEDNGVGMDTDTLKHVFANAGERFVYRESFRAEQAAWADLTPPLRLVSNSQFGVGVFSYFMLADEITVETRPVNTNGIVSDRAYRVDIASSGSLFQITASDEMHGGGTRVRLYLTGDERVSAAATLRKLLWISDYRVEVHGERPTPEIWKPCELRYPDDSTEPVRFGDDLWWVSGEGGFAADGIRTEKKFFGLIVNLRDARRPQFTVDRKTLRMWDKKWVNEQIAASLPDLMAWSGLTLNWLWQVTESAPEIAQQVFDHLVERRHALPIGSSWAQDAEALLNEIGCLPDDRKLFEQDRYLGYGHWFTTWRTGIWSRLVSFRLRTRDRPSTVATEGFPVIEPGDAEIIAKLEHSGDRRLTADEFLAATIHADRPLATGLRRLRRYAITGLDVSALRHCPPLDLTIEKEEERPLARAFAAWAPPGSPPAVGNARCIIYASAELGLPLGQVVARVGDLMPDGWTSPDLGSAGLADYTCTNADVKLVSADMDGVRPWFDGPLEPFQLVAASGALGREVNEVLALCDMFAPLGMTVAGRDRYPDDLTIMEIETLRYVRTVGRPLTPLNLVMVAAKIGDTLFGLHDGLARLEEQGLIRRPDIAGLPDRRAEPEEFDFLYNPTTEFADYSVLRVFRSKKPCMVILKHMGPRETSQRNIALTQRLAPLARPDGPVSYPELVEAAGELRCSVAEARAQLLETYPDADVPPAHRTAETLYPTFDLDQIVLGRWMDESGPREWRIEPATIIRGAEQFGYSLGHFLTILAPYGELGAILPDVWPKTKNEFNRFYPDVYDADIVQDFDEHGREAPVSRFDALRLVRIAGRLGMPPTEVHRRLSRMAPIGLELVYPQDAVPDEIVRWQDVLLLTEYLDGQEPAVSGQVSAEHVAWAATETEESEEWIVGRLGVYAALFGLELEHLRV</sequence>
<dbReference type="Gene3D" id="3.30.565.10">
    <property type="entry name" value="Histidine kinase-like ATPase, C-terminal domain"/>
    <property type="match status" value="1"/>
</dbReference>
<dbReference type="InterPro" id="IPR020575">
    <property type="entry name" value="Hsp90_N"/>
</dbReference>
<dbReference type="RefSeq" id="WP_161104218.1">
    <property type="nucleotide sequence ID" value="NZ_JBHLYI010000004.1"/>
</dbReference>
<organism evidence="4 5">
    <name type="scientific">Actinomadura rayongensis</name>
    <dbReference type="NCBI Taxonomy" id="1429076"/>
    <lineage>
        <taxon>Bacteria</taxon>
        <taxon>Bacillati</taxon>
        <taxon>Actinomycetota</taxon>
        <taxon>Actinomycetes</taxon>
        <taxon>Streptosporangiales</taxon>
        <taxon>Thermomonosporaceae</taxon>
        <taxon>Actinomadura</taxon>
    </lineage>
</organism>
<proteinExistence type="predicted"/>
<feature type="domain" description="iHD-CE" evidence="2">
    <location>
        <begin position="241"/>
        <end position="572"/>
    </location>
</feature>
<dbReference type="InterPro" id="IPR052039">
    <property type="entry name" value="Caspase-related_regulators"/>
</dbReference>
<dbReference type="PANTHER" id="PTHR22576">
    <property type="entry name" value="MUCOSA ASSOCIATED LYMPHOID TISSUE LYMPHOMA TRANSLOCATION PROTEIN 1/PARACASPASE"/>
    <property type="match status" value="1"/>
</dbReference>
<dbReference type="EMBL" id="WUTW01000003">
    <property type="protein sequence ID" value="MXQ66023.1"/>
    <property type="molecule type" value="Genomic_DNA"/>
</dbReference>
<name>A0A6I4WA27_9ACTN</name>
<dbReference type="PRINTS" id="PR00775">
    <property type="entry name" value="HEATSHOCK90"/>
</dbReference>
<dbReference type="GO" id="GO:0004197">
    <property type="term" value="F:cysteine-type endopeptidase activity"/>
    <property type="evidence" value="ECO:0007669"/>
    <property type="project" value="InterPro"/>
</dbReference>
<dbReference type="Gene3D" id="3.40.50.1460">
    <property type="match status" value="1"/>
</dbReference>
<gene>
    <name evidence="4" type="ORF">GQ466_18555</name>
</gene>
<dbReference type="PANTHER" id="PTHR22576:SF37">
    <property type="entry name" value="MUCOSA-ASSOCIATED LYMPHOID TISSUE LYMPHOMA TRANSLOCATION PROTEIN 1"/>
    <property type="match status" value="1"/>
</dbReference>
<dbReference type="InterPro" id="IPR029030">
    <property type="entry name" value="Caspase-like_dom_sf"/>
</dbReference>
<evidence type="ECO:0000259" key="1">
    <source>
        <dbReference type="Pfam" id="PF00656"/>
    </source>
</evidence>
<dbReference type="InterPro" id="IPR011600">
    <property type="entry name" value="Pept_C14_caspase"/>
</dbReference>
<dbReference type="SUPFAM" id="SSF52129">
    <property type="entry name" value="Caspase-like"/>
    <property type="match status" value="1"/>
</dbReference>
<dbReference type="Pfam" id="PF00656">
    <property type="entry name" value="Peptidase_C14"/>
    <property type="match status" value="1"/>
</dbReference>
<dbReference type="OrthoDB" id="9802640at2"/>
<evidence type="ECO:0008006" key="6">
    <source>
        <dbReference type="Google" id="ProtNLM"/>
    </source>
</evidence>
<reference evidence="4 5" key="1">
    <citation type="submission" date="2019-12" db="EMBL/GenBank/DDBJ databases">
        <title>Nocardia macrotermitis sp. nov. and Nocardia aurantia sp. nov., isolated from the gut of the fungus growing-termite Macrotermes natalensis.</title>
        <authorList>
            <person name="Christine B."/>
            <person name="Rene B."/>
        </authorList>
    </citation>
    <scope>NUCLEOTIDE SEQUENCE [LARGE SCALE GENOMIC DNA]</scope>
    <source>
        <strain evidence="4 5">DSM 102126</strain>
    </source>
</reference>
<evidence type="ECO:0000259" key="3">
    <source>
        <dbReference type="Pfam" id="PF24410"/>
    </source>
</evidence>
<dbReference type="InterPro" id="IPR056506">
    <property type="entry name" value="iHD-CE"/>
</dbReference>
<protein>
    <recommendedName>
        <fullName evidence="6">Peptidase C14</fullName>
    </recommendedName>
</protein>
<dbReference type="Pfam" id="PF24401">
    <property type="entry name" value="iHD-CE"/>
    <property type="match status" value="1"/>
</dbReference>
<feature type="domain" description="wHTH-Hsp90 Na associated" evidence="3">
    <location>
        <begin position="1142"/>
        <end position="1182"/>
    </location>
</feature>
<dbReference type="GO" id="GO:0006508">
    <property type="term" value="P:proteolysis"/>
    <property type="evidence" value="ECO:0007669"/>
    <property type="project" value="InterPro"/>
</dbReference>
<accession>A0A6I4WA27</accession>
<evidence type="ECO:0000259" key="2">
    <source>
        <dbReference type="Pfam" id="PF24401"/>
    </source>
</evidence>
<comment type="caution">
    <text evidence="4">The sequence shown here is derived from an EMBL/GenBank/DDBJ whole genome shotgun (WGS) entry which is preliminary data.</text>
</comment>
<keyword evidence="5" id="KW-1185">Reference proteome</keyword>